<dbReference type="Proteomes" id="UP000490386">
    <property type="component" value="Unassembled WGS sequence"/>
</dbReference>
<gene>
    <name evidence="2" type="ORF">F8O03_00705</name>
</gene>
<keyword evidence="3" id="KW-1185">Reference proteome</keyword>
<dbReference type="EMBL" id="WBJX01000001">
    <property type="protein sequence ID" value="KAB1638911.1"/>
    <property type="molecule type" value="Genomic_DNA"/>
</dbReference>
<dbReference type="InterPro" id="IPR029058">
    <property type="entry name" value="AB_hydrolase_fold"/>
</dbReference>
<dbReference type="OrthoDB" id="9804723at2"/>
<sequence length="267" mass="28623">MNSVPAALTVLPDPQFVMVGDGHRIATYTWGETDAPTVIVVHGFASSTKDNWVATGWVRDLLRAGYRVLGLDQRGHGQSDKPHEGRDYDIRTLASDVEAVLDAYLVDTALYVGYSLGARVGWEVAQDFADRIPRVVLGGVPDGVPLGRLDIGQVRALIDNGTPVQDPVTQNYLALTERVGGNDLRALLAIAEGMRASGKADPDLGRVPQQPVLFATGSLDGIIEGSKALSAATPQARFFEIPERHHFNAPGSRDFRAAALAFLAEAD</sequence>
<dbReference type="SUPFAM" id="SSF53474">
    <property type="entry name" value="alpha/beta-Hydrolases"/>
    <property type="match status" value="1"/>
</dbReference>
<dbReference type="InterPro" id="IPR050228">
    <property type="entry name" value="Carboxylesterase_BioH"/>
</dbReference>
<dbReference type="GO" id="GO:0016787">
    <property type="term" value="F:hydrolase activity"/>
    <property type="evidence" value="ECO:0007669"/>
    <property type="project" value="UniProtKB-KW"/>
</dbReference>
<dbReference type="PANTHER" id="PTHR43194">
    <property type="entry name" value="HYDROLASE ALPHA/BETA FOLD FAMILY"/>
    <property type="match status" value="1"/>
</dbReference>
<evidence type="ECO:0000313" key="3">
    <source>
        <dbReference type="Proteomes" id="UP000490386"/>
    </source>
</evidence>
<feature type="domain" description="AB hydrolase-1" evidence="1">
    <location>
        <begin position="36"/>
        <end position="140"/>
    </location>
</feature>
<keyword evidence="2" id="KW-0378">Hydrolase</keyword>
<organism evidence="2 3">
    <name type="scientific">Pseudoclavibacter terrae</name>
    <dbReference type="NCBI Taxonomy" id="1530195"/>
    <lineage>
        <taxon>Bacteria</taxon>
        <taxon>Bacillati</taxon>
        <taxon>Actinomycetota</taxon>
        <taxon>Actinomycetes</taxon>
        <taxon>Micrococcales</taxon>
        <taxon>Microbacteriaceae</taxon>
        <taxon>Pseudoclavibacter</taxon>
    </lineage>
</organism>
<dbReference type="InterPro" id="IPR000073">
    <property type="entry name" value="AB_hydrolase_1"/>
</dbReference>
<name>A0A7J5B5D0_9MICO</name>
<dbReference type="PANTHER" id="PTHR43194:SF2">
    <property type="entry name" value="PEROXISOMAL MEMBRANE PROTEIN LPX1"/>
    <property type="match status" value="1"/>
</dbReference>
<evidence type="ECO:0000313" key="2">
    <source>
        <dbReference type="EMBL" id="KAB1638911.1"/>
    </source>
</evidence>
<accession>A0A7J5B5D0</accession>
<dbReference type="Gene3D" id="3.40.50.1820">
    <property type="entry name" value="alpha/beta hydrolase"/>
    <property type="match status" value="1"/>
</dbReference>
<protein>
    <submittedName>
        <fullName evidence="2">Alpha/beta hydrolase</fullName>
    </submittedName>
</protein>
<dbReference type="AlphaFoldDB" id="A0A7J5B5D0"/>
<reference evidence="2 3" key="1">
    <citation type="submission" date="2019-09" db="EMBL/GenBank/DDBJ databases">
        <title>Phylogeny of genus Pseudoclavibacter and closely related genus.</title>
        <authorList>
            <person name="Li Y."/>
        </authorList>
    </citation>
    <scope>NUCLEOTIDE SEQUENCE [LARGE SCALE GENOMIC DNA]</scope>
    <source>
        <strain evidence="2 3">THG-MD12</strain>
    </source>
</reference>
<dbReference type="Pfam" id="PF00561">
    <property type="entry name" value="Abhydrolase_1"/>
    <property type="match status" value="1"/>
</dbReference>
<proteinExistence type="predicted"/>
<evidence type="ECO:0000259" key="1">
    <source>
        <dbReference type="Pfam" id="PF00561"/>
    </source>
</evidence>
<comment type="caution">
    <text evidence="2">The sequence shown here is derived from an EMBL/GenBank/DDBJ whole genome shotgun (WGS) entry which is preliminary data.</text>
</comment>